<dbReference type="Proteomes" id="UP001139089">
    <property type="component" value="Unassembled WGS sequence"/>
</dbReference>
<proteinExistence type="inferred from homology"/>
<sequence>MKMSIRSLLIGMFAVLSLTLAATIAFSMVLSYRAYLRDDEVSTLTNLDKALFEALVAFRSERGDSASALKLKSSDAAGSIASFTKMRQIVDRGMTEADRVTSDITDGNVRQQYATVQATFEKVKTYRATIDSALANPLESRDVSVIKTSMDLGATFLTDIETALLASEARIRTVDPATVPMMQIRASAWSTRALGGGASLLLNNVVTSPTAPDPQIASQLAIFDAKIDYAWKAVEMLVKHPQTPQEIQDAFEDANRTYFAGSYAEMRNAVIAKIAAGEKPSLTIDDWRAPTTASLFKIANVAILAMDTIDREATATKSAALRQFLTLLGLFAFSLATGVVAMGVIVYKVTKPLAALTHCMRALADGNLKITIPGVERGDEMGKMAQSVEVFQIAAVRNQELENNATANRLAAEQERENIRITAEAEAEDRLNRATGTLAASLRRLSTGDMQCEITAPLAPQFEDLRADFNTSVEKLRSALVSVDGSVVIVTNGSSEISEASDNLAKRTEQQAAALEETAAALEQITVNVAATSQLTVKARDVVRSARERADRSGVVVRDAVVAMQRIEDSSRQIEQIISVIDEIAFQTNLLALNAGVEAARAGEAGRGFAVVAQEVRELAQRSATAAREIKKLIVNSSSAVSQGVDLVGQTGEGLTEIEQLVQVINAHMDAIATAAGEQSSGLAEVNVAINHMDHATQQNAAMVEEMTAAGAGLAQESANLTNLLSYFVLSDRDAGMPSAPLRRRA</sequence>
<dbReference type="SMART" id="SM00304">
    <property type="entry name" value="HAMP"/>
    <property type="match status" value="1"/>
</dbReference>
<protein>
    <submittedName>
        <fullName evidence="9">Methyl-accepting chemotaxis protein</fullName>
    </submittedName>
</protein>
<evidence type="ECO:0000256" key="1">
    <source>
        <dbReference type="ARBA" id="ARBA00004370"/>
    </source>
</evidence>
<dbReference type="PANTHER" id="PTHR43531">
    <property type="entry name" value="PROTEIN ICFG"/>
    <property type="match status" value="1"/>
</dbReference>
<feature type="coiled-coil region" evidence="5">
    <location>
        <begin position="498"/>
        <end position="525"/>
    </location>
</feature>
<dbReference type="InterPro" id="IPR003660">
    <property type="entry name" value="HAMP_dom"/>
</dbReference>
<evidence type="ECO:0000313" key="9">
    <source>
        <dbReference type="EMBL" id="MCD7110836.1"/>
    </source>
</evidence>
<dbReference type="PROSITE" id="PS50111">
    <property type="entry name" value="CHEMOTAXIS_TRANSDUC_2"/>
    <property type="match status" value="1"/>
</dbReference>
<dbReference type="SMART" id="SM00283">
    <property type="entry name" value="MA"/>
    <property type="match status" value="1"/>
</dbReference>
<dbReference type="CDD" id="cd11386">
    <property type="entry name" value="MCP_signal"/>
    <property type="match status" value="1"/>
</dbReference>
<reference evidence="9" key="1">
    <citation type="submission" date="2021-12" db="EMBL/GenBank/DDBJ databases">
        <authorList>
            <person name="Li Y."/>
        </authorList>
    </citation>
    <scope>NUCLEOTIDE SEQUENCE</scope>
    <source>
        <strain evidence="9">DKSPLA3</strain>
    </source>
</reference>
<keyword evidence="5" id="KW-0175">Coiled coil</keyword>
<dbReference type="Gene3D" id="1.10.8.500">
    <property type="entry name" value="HAMP domain in histidine kinase"/>
    <property type="match status" value="1"/>
</dbReference>
<dbReference type="InterPro" id="IPR004090">
    <property type="entry name" value="Chemotax_Me-accpt_rcpt"/>
</dbReference>
<feature type="domain" description="Methyl-accepting transducer" evidence="7">
    <location>
        <begin position="486"/>
        <end position="715"/>
    </location>
</feature>
<keyword evidence="2" id="KW-0145">Chemotaxis</keyword>
<dbReference type="SUPFAM" id="SSF58104">
    <property type="entry name" value="Methyl-accepting chemotaxis protein (MCP) signaling domain"/>
    <property type="match status" value="1"/>
</dbReference>
<dbReference type="FunFam" id="1.10.287.950:FF:000001">
    <property type="entry name" value="Methyl-accepting chemotaxis sensory transducer"/>
    <property type="match status" value="1"/>
</dbReference>
<feature type="transmembrane region" description="Helical" evidence="6">
    <location>
        <begin position="324"/>
        <end position="347"/>
    </location>
</feature>
<keyword evidence="10" id="KW-1185">Reference proteome</keyword>
<gene>
    <name evidence="9" type="ORF">LRX75_17525</name>
</gene>
<comment type="subcellular location">
    <subcellularLocation>
        <location evidence="1">Membrane</location>
    </subcellularLocation>
</comment>
<dbReference type="InterPro" id="IPR051310">
    <property type="entry name" value="MCP_chemotaxis"/>
</dbReference>
<dbReference type="EMBL" id="JAJOZR010000011">
    <property type="protein sequence ID" value="MCD7110836.1"/>
    <property type="molecule type" value="Genomic_DNA"/>
</dbReference>
<dbReference type="PANTHER" id="PTHR43531:SF11">
    <property type="entry name" value="METHYL-ACCEPTING CHEMOTAXIS PROTEIN 3"/>
    <property type="match status" value="1"/>
</dbReference>
<organism evidence="9 10">
    <name type="scientific">Rhizobium quercicola</name>
    <dbReference type="NCBI Taxonomy" id="2901226"/>
    <lineage>
        <taxon>Bacteria</taxon>
        <taxon>Pseudomonadati</taxon>
        <taxon>Pseudomonadota</taxon>
        <taxon>Alphaproteobacteria</taxon>
        <taxon>Hyphomicrobiales</taxon>
        <taxon>Rhizobiaceae</taxon>
        <taxon>Rhizobium/Agrobacterium group</taxon>
        <taxon>Rhizobium</taxon>
    </lineage>
</organism>
<feature type="domain" description="HAMP" evidence="8">
    <location>
        <begin position="347"/>
        <end position="400"/>
    </location>
</feature>
<keyword evidence="6" id="KW-0472">Membrane</keyword>
<dbReference type="GO" id="GO:0007165">
    <property type="term" value="P:signal transduction"/>
    <property type="evidence" value="ECO:0007669"/>
    <property type="project" value="UniProtKB-KW"/>
</dbReference>
<evidence type="ECO:0000259" key="7">
    <source>
        <dbReference type="PROSITE" id="PS50111"/>
    </source>
</evidence>
<dbReference type="InterPro" id="IPR004089">
    <property type="entry name" value="MCPsignal_dom"/>
</dbReference>
<keyword evidence="6" id="KW-1133">Transmembrane helix</keyword>
<keyword evidence="4" id="KW-0807">Transducer</keyword>
<name>A0A9X1NVS6_9HYPH</name>
<dbReference type="PROSITE" id="PS50885">
    <property type="entry name" value="HAMP"/>
    <property type="match status" value="2"/>
</dbReference>
<dbReference type="RefSeq" id="WP_231815965.1">
    <property type="nucleotide sequence ID" value="NZ_JAJOZR010000011.1"/>
</dbReference>
<evidence type="ECO:0000256" key="4">
    <source>
        <dbReference type="PROSITE-ProRule" id="PRU00284"/>
    </source>
</evidence>
<dbReference type="AlphaFoldDB" id="A0A9X1NVS6"/>
<accession>A0A9X1NVS6</accession>
<evidence type="ECO:0000259" key="8">
    <source>
        <dbReference type="PROSITE" id="PS50885"/>
    </source>
</evidence>
<evidence type="ECO:0000256" key="6">
    <source>
        <dbReference type="SAM" id="Phobius"/>
    </source>
</evidence>
<comment type="caution">
    <text evidence="9">The sequence shown here is derived from an EMBL/GenBank/DDBJ whole genome shotgun (WGS) entry which is preliminary data.</text>
</comment>
<comment type="similarity">
    <text evidence="3">Belongs to the methyl-accepting chemotaxis (MCP) protein family.</text>
</comment>
<evidence type="ECO:0000256" key="5">
    <source>
        <dbReference type="SAM" id="Coils"/>
    </source>
</evidence>
<dbReference type="SUPFAM" id="SSF158472">
    <property type="entry name" value="HAMP domain-like"/>
    <property type="match status" value="1"/>
</dbReference>
<dbReference type="GO" id="GO:0004888">
    <property type="term" value="F:transmembrane signaling receptor activity"/>
    <property type="evidence" value="ECO:0007669"/>
    <property type="project" value="InterPro"/>
</dbReference>
<dbReference type="GO" id="GO:0016020">
    <property type="term" value="C:membrane"/>
    <property type="evidence" value="ECO:0007669"/>
    <property type="project" value="UniProtKB-SubCell"/>
</dbReference>
<evidence type="ECO:0000313" key="10">
    <source>
        <dbReference type="Proteomes" id="UP001139089"/>
    </source>
</evidence>
<feature type="domain" description="HAMP" evidence="8">
    <location>
        <begin position="429"/>
        <end position="481"/>
    </location>
</feature>
<dbReference type="GO" id="GO:0006935">
    <property type="term" value="P:chemotaxis"/>
    <property type="evidence" value="ECO:0007669"/>
    <property type="project" value="UniProtKB-KW"/>
</dbReference>
<keyword evidence="6" id="KW-0812">Transmembrane</keyword>
<evidence type="ECO:0000256" key="3">
    <source>
        <dbReference type="ARBA" id="ARBA00029447"/>
    </source>
</evidence>
<dbReference type="Gene3D" id="1.10.287.950">
    <property type="entry name" value="Methyl-accepting chemotaxis protein"/>
    <property type="match status" value="1"/>
</dbReference>
<dbReference type="CDD" id="cd06225">
    <property type="entry name" value="HAMP"/>
    <property type="match status" value="1"/>
</dbReference>
<dbReference type="Pfam" id="PF00015">
    <property type="entry name" value="MCPsignal"/>
    <property type="match status" value="1"/>
</dbReference>
<dbReference type="PRINTS" id="PR00260">
    <property type="entry name" value="CHEMTRNSDUCR"/>
</dbReference>
<evidence type="ECO:0000256" key="2">
    <source>
        <dbReference type="ARBA" id="ARBA00022500"/>
    </source>
</evidence>
<dbReference type="Pfam" id="PF00672">
    <property type="entry name" value="HAMP"/>
    <property type="match status" value="1"/>
</dbReference>